<evidence type="ECO:0000313" key="2">
    <source>
        <dbReference type="Proteomes" id="UP000054538"/>
    </source>
</evidence>
<sequence>MNWFDCTGTSLFPGDPQRHLITTPRCTEYPALRGALHLRILANPLLDPGRRASTRGHVIGSCAPAQVWRWWGSRRAISSVCIWASGYELALERAADGSLHTTNPHESFPF</sequence>
<reference evidence="2" key="2">
    <citation type="submission" date="2015-01" db="EMBL/GenBank/DDBJ databases">
        <title>Evolutionary Origins and Diversification of the Mycorrhizal Mutualists.</title>
        <authorList>
            <consortium name="DOE Joint Genome Institute"/>
            <consortium name="Mycorrhizal Genomics Consortium"/>
            <person name="Kohler A."/>
            <person name="Kuo A."/>
            <person name="Nagy L.G."/>
            <person name="Floudas D."/>
            <person name="Copeland A."/>
            <person name="Barry K.W."/>
            <person name="Cichocki N."/>
            <person name="Veneault-Fourrey C."/>
            <person name="LaButti K."/>
            <person name="Lindquist E.A."/>
            <person name="Lipzen A."/>
            <person name="Lundell T."/>
            <person name="Morin E."/>
            <person name="Murat C."/>
            <person name="Riley R."/>
            <person name="Ohm R."/>
            <person name="Sun H."/>
            <person name="Tunlid A."/>
            <person name="Henrissat B."/>
            <person name="Grigoriev I.V."/>
            <person name="Hibbett D.S."/>
            <person name="Martin F."/>
        </authorList>
    </citation>
    <scope>NUCLEOTIDE SEQUENCE [LARGE SCALE GENOMIC DNA]</scope>
    <source>
        <strain evidence="2">Ve08.2h10</strain>
    </source>
</reference>
<protein>
    <submittedName>
        <fullName evidence="1">Uncharacterized protein</fullName>
    </submittedName>
</protein>
<keyword evidence="2" id="KW-1185">Reference proteome</keyword>
<proteinExistence type="predicted"/>
<accession>A0A0D0EDE2</accession>
<dbReference type="Proteomes" id="UP000054538">
    <property type="component" value="Unassembled WGS sequence"/>
</dbReference>
<organism evidence="1 2">
    <name type="scientific">Paxillus rubicundulus Ve08.2h10</name>
    <dbReference type="NCBI Taxonomy" id="930991"/>
    <lineage>
        <taxon>Eukaryota</taxon>
        <taxon>Fungi</taxon>
        <taxon>Dikarya</taxon>
        <taxon>Basidiomycota</taxon>
        <taxon>Agaricomycotina</taxon>
        <taxon>Agaricomycetes</taxon>
        <taxon>Agaricomycetidae</taxon>
        <taxon>Boletales</taxon>
        <taxon>Paxilineae</taxon>
        <taxon>Paxillaceae</taxon>
        <taxon>Paxillus</taxon>
    </lineage>
</organism>
<dbReference type="HOGENOM" id="CLU_2171834_0_0_1"/>
<gene>
    <name evidence="1" type="ORF">PAXRUDRAFT_820966</name>
</gene>
<dbReference type="AlphaFoldDB" id="A0A0D0EDE2"/>
<reference evidence="1 2" key="1">
    <citation type="submission" date="2014-04" db="EMBL/GenBank/DDBJ databases">
        <authorList>
            <consortium name="DOE Joint Genome Institute"/>
            <person name="Kuo A."/>
            <person name="Kohler A."/>
            <person name="Jargeat P."/>
            <person name="Nagy L.G."/>
            <person name="Floudas D."/>
            <person name="Copeland A."/>
            <person name="Barry K.W."/>
            <person name="Cichocki N."/>
            <person name="Veneault-Fourrey C."/>
            <person name="LaButti K."/>
            <person name="Lindquist E.A."/>
            <person name="Lipzen A."/>
            <person name="Lundell T."/>
            <person name="Morin E."/>
            <person name="Murat C."/>
            <person name="Sun H."/>
            <person name="Tunlid A."/>
            <person name="Henrissat B."/>
            <person name="Grigoriev I.V."/>
            <person name="Hibbett D.S."/>
            <person name="Martin F."/>
            <person name="Nordberg H.P."/>
            <person name="Cantor M.N."/>
            <person name="Hua S.X."/>
        </authorList>
    </citation>
    <scope>NUCLEOTIDE SEQUENCE [LARGE SCALE GENOMIC DNA]</scope>
    <source>
        <strain evidence="1 2">Ve08.2h10</strain>
    </source>
</reference>
<dbReference type="InParanoid" id="A0A0D0EDE2"/>
<name>A0A0D0EDE2_9AGAM</name>
<evidence type="ECO:0000313" key="1">
    <source>
        <dbReference type="EMBL" id="KIL00966.1"/>
    </source>
</evidence>
<dbReference type="EMBL" id="KN824823">
    <property type="protein sequence ID" value="KIL00966.1"/>
    <property type="molecule type" value="Genomic_DNA"/>
</dbReference>